<evidence type="ECO:0000313" key="2">
    <source>
        <dbReference type="EMBL" id="SIT08414.1"/>
    </source>
</evidence>
<feature type="transmembrane region" description="Helical" evidence="1">
    <location>
        <begin position="339"/>
        <end position="356"/>
    </location>
</feature>
<keyword evidence="1" id="KW-1133">Transmembrane helix</keyword>
<gene>
    <name evidence="2" type="ORF">SAMN05421686_10995</name>
</gene>
<dbReference type="AlphaFoldDB" id="A0A1N7PCX7"/>
<sequence length="373" mass="43300">MMSVVERLIRRKIRWEIWGTKVEFLSPRRPCVSEMVTPTKLDAPGHESLRFYESYYDKALNVRHELHEIINAASEYPSFDDLPNAFFKRERFWGEWSYGREGTYEHYSLSVQGVVYRDSDGGSFFDPVNLKNAHLRHCETGYKHDKKRYEDSKNSDSSILAFPPGFSDLRWRKREVSGQCWHGYDHYNYRHKTGEVWLLPLGNDHYMVVQLGLRCAHQVFQEYIDHFDRFVDRFFNSLNVTYSPELLSHQQRIVSPEAIENAVDPVVLGYTGDDLIQWRLLNTEEGQLNKKLALSSLKKERLDTLKYNLLLPGILLGGIVLVLGFIGLSDAIAWLNERGFSSASAYFSVCFGYLALRGKILKKLYELKDASDA</sequence>
<feature type="transmembrane region" description="Helical" evidence="1">
    <location>
        <begin position="307"/>
        <end position="327"/>
    </location>
</feature>
<protein>
    <submittedName>
        <fullName evidence="2">Uncharacterized protein</fullName>
    </submittedName>
</protein>
<organism evidence="2 3">
    <name type="scientific">Thalassolituus maritimus</name>
    <dbReference type="NCBI Taxonomy" id="484498"/>
    <lineage>
        <taxon>Bacteria</taxon>
        <taxon>Pseudomonadati</taxon>
        <taxon>Pseudomonadota</taxon>
        <taxon>Gammaproteobacteria</taxon>
        <taxon>Oceanospirillales</taxon>
        <taxon>Oceanospirillaceae</taxon>
        <taxon>Thalassolituus</taxon>
    </lineage>
</organism>
<dbReference type="Proteomes" id="UP000185639">
    <property type="component" value="Unassembled WGS sequence"/>
</dbReference>
<name>A0A1N7PCX7_9GAMM</name>
<dbReference type="RefSeq" id="WP_076517150.1">
    <property type="nucleotide sequence ID" value="NZ_FTOH01000009.1"/>
</dbReference>
<proteinExistence type="predicted"/>
<evidence type="ECO:0000313" key="3">
    <source>
        <dbReference type="Proteomes" id="UP000185639"/>
    </source>
</evidence>
<dbReference type="EMBL" id="FTOH01000009">
    <property type="protein sequence ID" value="SIT08414.1"/>
    <property type="molecule type" value="Genomic_DNA"/>
</dbReference>
<dbReference type="STRING" id="484498.SAMN05421686_10995"/>
<keyword evidence="3" id="KW-1185">Reference proteome</keyword>
<reference evidence="3" key="1">
    <citation type="submission" date="2017-01" db="EMBL/GenBank/DDBJ databases">
        <authorList>
            <person name="Varghese N."/>
            <person name="Submissions S."/>
        </authorList>
    </citation>
    <scope>NUCLEOTIDE SEQUENCE [LARGE SCALE GENOMIC DNA]</scope>
    <source>
        <strain evidence="3">DSM 24913</strain>
    </source>
</reference>
<accession>A0A1N7PCX7</accession>
<keyword evidence="1" id="KW-0472">Membrane</keyword>
<evidence type="ECO:0000256" key="1">
    <source>
        <dbReference type="SAM" id="Phobius"/>
    </source>
</evidence>
<keyword evidence="1" id="KW-0812">Transmembrane</keyword>